<reference evidence="1" key="2">
    <citation type="journal article" date="2015" name="Data Brief">
        <title>Shoot transcriptome of the giant reed, Arundo donax.</title>
        <authorList>
            <person name="Barrero R.A."/>
            <person name="Guerrero F.D."/>
            <person name="Moolhuijzen P."/>
            <person name="Goolsby J.A."/>
            <person name="Tidwell J."/>
            <person name="Bellgard S.E."/>
            <person name="Bellgard M.I."/>
        </authorList>
    </citation>
    <scope>NUCLEOTIDE SEQUENCE</scope>
    <source>
        <tissue evidence="1">Shoot tissue taken approximately 20 cm above the soil surface</tissue>
    </source>
</reference>
<evidence type="ECO:0000313" key="1">
    <source>
        <dbReference type="EMBL" id="JAD17246.1"/>
    </source>
</evidence>
<proteinExistence type="predicted"/>
<sequence length="40" mass="4830">MEWHLIQRVRIARRVSLHEFHHLVAGDHGQGLRKEKVYLL</sequence>
<dbReference type="EMBL" id="GBRH01280649">
    <property type="protein sequence ID" value="JAD17246.1"/>
    <property type="molecule type" value="Transcribed_RNA"/>
</dbReference>
<dbReference type="AlphaFoldDB" id="A0A0A8XTP8"/>
<protein>
    <submittedName>
        <fullName evidence="1">Uncharacterized protein</fullName>
    </submittedName>
</protein>
<organism evidence="1">
    <name type="scientific">Arundo donax</name>
    <name type="common">Giant reed</name>
    <name type="synonym">Donax arundinaceus</name>
    <dbReference type="NCBI Taxonomy" id="35708"/>
    <lineage>
        <taxon>Eukaryota</taxon>
        <taxon>Viridiplantae</taxon>
        <taxon>Streptophyta</taxon>
        <taxon>Embryophyta</taxon>
        <taxon>Tracheophyta</taxon>
        <taxon>Spermatophyta</taxon>
        <taxon>Magnoliopsida</taxon>
        <taxon>Liliopsida</taxon>
        <taxon>Poales</taxon>
        <taxon>Poaceae</taxon>
        <taxon>PACMAD clade</taxon>
        <taxon>Arundinoideae</taxon>
        <taxon>Arundineae</taxon>
        <taxon>Arundo</taxon>
    </lineage>
</organism>
<reference evidence="1" key="1">
    <citation type="submission" date="2014-09" db="EMBL/GenBank/DDBJ databases">
        <authorList>
            <person name="Magalhaes I.L.F."/>
            <person name="Oliveira U."/>
            <person name="Santos F.R."/>
            <person name="Vidigal T.H.D.A."/>
            <person name="Brescovit A.D."/>
            <person name="Santos A.J."/>
        </authorList>
    </citation>
    <scope>NUCLEOTIDE SEQUENCE</scope>
    <source>
        <tissue evidence="1">Shoot tissue taken approximately 20 cm above the soil surface</tissue>
    </source>
</reference>
<name>A0A0A8XTP8_ARUDO</name>
<accession>A0A0A8XTP8</accession>